<evidence type="ECO:0000313" key="2">
    <source>
        <dbReference type="Proteomes" id="UP000799118"/>
    </source>
</evidence>
<keyword evidence="2" id="KW-1185">Reference proteome</keyword>
<accession>A0A6A4ICZ8</accession>
<protein>
    <submittedName>
        <fullName evidence="1">Uncharacterized protein</fullName>
    </submittedName>
</protein>
<dbReference type="EMBL" id="ML769391">
    <property type="protein sequence ID" value="KAE9408459.1"/>
    <property type="molecule type" value="Genomic_DNA"/>
</dbReference>
<organism evidence="1 2">
    <name type="scientific">Gymnopus androsaceus JB14</name>
    <dbReference type="NCBI Taxonomy" id="1447944"/>
    <lineage>
        <taxon>Eukaryota</taxon>
        <taxon>Fungi</taxon>
        <taxon>Dikarya</taxon>
        <taxon>Basidiomycota</taxon>
        <taxon>Agaricomycotina</taxon>
        <taxon>Agaricomycetes</taxon>
        <taxon>Agaricomycetidae</taxon>
        <taxon>Agaricales</taxon>
        <taxon>Marasmiineae</taxon>
        <taxon>Omphalotaceae</taxon>
        <taxon>Gymnopus</taxon>
    </lineage>
</organism>
<name>A0A6A4ICZ8_9AGAR</name>
<dbReference type="AlphaFoldDB" id="A0A6A4ICZ8"/>
<proteinExistence type="predicted"/>
<dbReference type="Proteomes" id="UP000799118">
    <property type="component" value="Unassembled WGS sequence"/>
</dbReference>
<sequence>MLGQEERVFSRVSEVLDDLVHSTETSDERPLSVTCKYFSIGNTCIPIEQPSQLQKWRQVVKFTPPTTALSAKHDFMKNDSFGNCSSPTLCIFVETAATSEDIGLFETVASKWITHPTFGSSLYLRDSARRCNQSSSAWSCVLRLPLGTRPAFNDAGATRFHMVPELEPLGTLPP</sequence>
<gene>
    <name evidence="1" type="ORF">BT96DRAFT_985788</name>
</gene>
<reference evidence="1" key="1">
    <citation type="journal article" date="2019" name="Environ. Microbiol.">
        <title>Fungal ecological strategies reflected in gene transcription - a case study of two litter decomposers.</title>
        <authorList>
            <person name="Barbi F."/>
            <person name="Kohler A."/>
            <person name="Barry K."/>
            <person name="Baskaran P."/>
            <person name="Daum C."/>
            <person name="Fauchery L."/>
            <person name="Ihrmark K."/>
            <person name="Kuo A."/>
            <person name="LaButti K."/>
            <person name="Lipzen A."/>
            <person name="Morin E."/>
            <person name="Grigoriev I.V."/>
            <person name="Henrissat B."/>
            <person name="Lindahl B."/>
            <person name="Martin F."/>
        </authorList>
    </citation>
    <scope>NUCLEOTIDE SEQUENCE</scope>
    <source>
        <strain evidence="1">JB14</strain>
    </source>
</reference>
<evidence type="ECO:0000313" key="1">
    <source>
        <dbReference type="EMBL" id="KAE9408459.1"/>
    </source>
</evidence>